<accession>A0A1Q8QTK9</accession>
<proteinExistence type="predicted"/>
<dbReference type="Proteomes" id="UP000186102">
    <property type="component" value="Unassembled WGS sequence"/>
</dbReference>
<gene>
    <name evidence="1" type="ORF">DSOL_3008</name>
</gene>
<dbReference type="STRING" id="1888891.DSOL_3008"/>
<comment type="caution">
    <text evidence="1">The sequence shown here is derived from an EMBL/GenBank/DDBJ whole genome shotgun (WGS) entry which is preliminary data.</text>
</comment>
<name>A0A1Q8QTK9_9FIRM</name>
<dbReference type="AlphaFoldDB" id="A0A1Q8QTK9"/>
<evidence type="ECO:0000313" key="1">
    <source>
        <dbReference type="EMBL" id="OLN30666.1"/>
    </source>
</evidence>
<organism evidence="1 2">
    <name type="scientific">Desulfosporosinus metallidurans</name>
    <dbReference type="NCBI Taxonomy" id="1888891"/>
    <lineage>
        <taxon>Bacteria</taxon>
        <taxon>Bacillati</taxon>
        <taxon>Bacillota</taxon>
        <taxon>Clostridia</taxon>
        <taxon>Eubacteriales</taxon>
        <taxon>Desulfitobacteriaceae</taxon>
        <taxon>Desulfosporosinus</taxon>
    </lineage>
</organism>
<reference evidence="1 2" key="1">
    <citation type="submission" date="2016-09" db="EMBL/GenBank/DDBJ databases">
        <title>Complete genome of Desulfosporosinus sp. OL.</title>
        <authorList>
            <person name="Mardanov A."/>
            <person name="Beletsky A."/>
            <person name="Panova A."/>
            <person name="Karnachuk O."/>
            <person name="Ravin N."/>
        </authorList>
    </citation>
    <scope>NUCLEOTIDE SEQUENCE [LARGE SCALE GENOMIC DNA]</scope>
    <source>
        <strain evidence="1 2">OL</strain>
    </source>
</reference>
<dbReference type="EMBL" id="MLBF01000023">
    <property type="protein sequence ID" value="OLN30666.1"/>
    <property type="molecule type" value="Genomic_DNA"/>
</dbReference>
<keyword evidence="2" id="KW-1185">Reference proteome</keyword>
<sequence length="42" mass="4641">MVTFQVVGIFLKIDVSKVNKGFSGVHPTGGSGEFQTRRTHYD</sequence>
<evidence type="ECO:0000313" key="2">
    <source>
        <dbReference type="Proteomes" id="UP000186102"/>
    </source>
</evidence>
<protein>
    <submittedName>
        <fullName evidence="1">Uncharacterized protein</fullName>
    </submittedName>
</protein>